<dbReference type="PROSITE" id="PS00455">
    <property type="entry name" value="AMP_BINDING"/>
    <property type="match status" value="1"/>
</dbReference>
<feature type="domain" description="AMP-binding enzyme C-terminal" evidence="2">
    <location>
        <begin position="421"/>
        <end position="495"/>
    </location>
</feature>
<dbReference type="OrthoDB" id="9803968at2"/>
<dbReference type="STRING" id="316055.RPE_4324"/>
<reference evidence="3" key="1">
    <citation type="submission" date="2006-09" db="EMBL/GenBank/DDBJ databases">
        <title>Complete sequence of Rhodopseudomonas palustris BisA53.</title>
        <authorList>
            <consortium name="US DOE Joint Genome Institute"/>
            <person name="Copeland A."/>
            <person name="Lucas S."/>
            <person name="Lapidus A."/>
            <person name="Barry K."/>
            <person name="Detter J.C."/>
            <person name="Glavina del Rio T."/>
            <person name="Hammon N."/>
            <person name="Israni S."/>
            <person name="Dalin E."/>
            <person name="Tice H."/>
            <person name="Pitluck S."/>
            <person name="Chain P."/>
            <person name="Malfatti S."/>
            <person name="Shin M."/>
            <person name="Vergez L."/>
            <person name="Schmutz J."/>
            <person name="Larimer F."/>
            <person name="Land M."/>
            <person name="Hauser L."/>
            <person name="Pelletier D.A."/>
            <person name="Kyrpides N."/>
            <person name="Kim E."/>
            <person name="Harwood C.S."/>
            <person name="Oda Y."/>
            <person name="Richardson P."/>
        </authorList>
    </citation>
    <scope>NUCLEOTIDE SEQUENCE [LARGE SCALE GENOMIC DNA]</scope>
    <source>
        <strain evidence="3">BisA53</strain>
    </source>
</reference>
<name>Q07II6_RHOP5</name>
<organism evidence="3">
    <name type="scientific">Rhodopseudomonas palustris (strain BisA53)</name>
    <dbReference type="NCBI Taxonomy" id="316055"/>
    <lineage>
        <taxon>Bacteria</taxon>
        <taxon>Pseudomonadati</taxon>
        <taxon>Pseudomonadota</taxon>
        <taxon>Alphaproteobacteria</taxon>
        <taxon>Hyphomicrobiales</taxon>
        <taxon>Nitrobacteraceae</taxon>
        <taxon>Rhodopseudomonas</taxon>
    </lineage>
</organism>
<dbReference type="Pfam" id="PF13193">
    <property type="entry name" value="AMP-binding_C"/>
    <property type="match status" value="1"/>
</dbReference>
<proteinExistence type="predicted"/>
<dbReference type="InterPro" id="IPR000873">
    <property type="entry name" value="AMP-dep_synth/lig_dom"/>
</dbReference>
<keyword evidence="3" id="KW-0436">Ligase</keyword>
<sequence>MPEFITLDALVRNTAQAAPDKIAVIDGERQLRYAAFDELIDRVAAALQRDGVKSRDAISICALSSTNYVAAFLGALRAGVAVAPLAPSSMPQDFAAMVQDSGAKILFTDDFAANAMKDAAIDPAVKRVALDGGGSGAAFSGWIAAEGAKPAPVTVDPQWVFNIIYSSGTTGTPKGIVHSHYLRWRQYGQLDPLGYGPDAVTLLSTPLYSNTTLVCFNPTLAGGGTLVLMKKFDAQGLLELSEKHRVTHTMLVPVQYRRIMALPDFDQFDLSSYQLKFCTSAPFAAELKRDILKRWPGGLVEYYGMTEGGGSCALLAHEHPDKLATVGQPMPEHEIRLIDEDGNFVPQGGIGEIVGRSAVMMQGYLNQPQKTAETFWHDAEGNRWVRTGDVGRFDADGFLTLMDRKKDMIISGGFNIYPSDIEAVLTQHADVLEAAVVGMPSEEWGETPVAFVVLRPNASTDAAALKTWTNAKVGKTQRLADVAIVESLPRSAIGKVLKRELRDQRLAGAVA</sequence>
<dbReference type="PANTHER" id="PTHR24096:SF267">
    <property type="entry name" value="MALONATE--COA LIGASE ACSF3, MITOCHONDRIAL"/>
    <property type="match status" value="1"/>
</dbReference>
<dbReference type="Gene3D" id="3.30.300.30">
    <property type="match status" value="1"/>
</dbReference>
<dbReference type="eggNOG" id="COG0318">
    <property type="taxonomic scope" value="Bacteria"/>
</dbReference>
<feature type="domain" description="AMP-dependent synthetase/ligase" evidence="1">
    <location>
        <begin position="12"/>
        <end position="365"/>
    </location>
</feature>
<dbReference type="SUPFAM" id="SSF56801">
    <property type="entry name" value="Acetyl-CoA synthetase-like"/>
    <property type="match status" value="1"/>
</dbReference>
<dbReference type="Pfam" id="PF00501">
    <property type="entry name" value="AMP-binding"/>
    <property type="match status" value="1"/>
</dbReference>
<accession>Q07II6</accession>
<evidence type="ECO:0000259" key="2">
    <source>
        <dbReference type="Pfam" id="PF13193"/>
    </source>
</evidence>
<protein>
    <submittedName>
        <fullName evidence="3">AMP-dependent synthetase and ligase</fullName>
    </submittedName>
</protein>
<evidence type="ECO:0000259" key="1">
    <source>
        <dbReference type="Pfam" id="PF00501"/>
    </source>
</evidence>
<dbReference type="HOGENOM" id="CLU_000022_59_0_5"/>
<dbReference type="InterPro" id="IPR025110">
    <property type="entry name" value="AMP-bd_C"/>
</dbReference>
<gene>
    <name evidence="3" type="ordered locus">RPE_4324</name>
</gene>
<dbReference type="Gene3D" id="3.40.50.12780">
    <property type="entry name" value="N-terminal domain of ligase-like"/>
    <property type="match status" value="1"/>
</dbReference>
<dbReference type="AlphaFoldDB" id="Q07II6"/>
<evidence type="ECO:0000313" key="3">
    <source>
        <dbReference type="EMBL" id="ABJ08248.1"/>
    </source>
</evidence>
<dbReference type="PANTHER" id="PTHR24096">
    <property type="entry name" value="LONG-CHAIN-FATTY-ACID--COA LIGASE"/>
    <property type="match status" value="1"/>
</dbReference>
<dbReference type="GO" id="GO:0016405">
    <property type="term" value="F:CoA-ligase activity"/>
    <property type="evidence" value="ECO:0007669"/>
    <property type="project" value="TreeGrafter"/>
</dbReference>
<dbReference type="InterPro" id="IPR020845">
    <property type="entry name" value="AMP-binding_CS"/>
</dbReference>
<dbReference type="InterPro" id="IPR045851">
    <property type="entry name" value="AMP-bd_C_sf"/>
</dbReference>
<dbReference type="EMBL" id="CP000463">
    <property type="protein sequence ID" value="ABJ08248.1"/>
    <property type="molecule type" value="Genomic_DNA"/>
</dbReference>
<dbReference type="KEGG" id="rpe:RPE_4324"/>
<dbReference type="InterPro" id="IPR042099">
    <property type="entry name" value="ANL_N_sf"/>
</dbReference>